<organism evidence="12 13">
    <name type="scientific">Desulfosarcina alkanivorans</name>
    <dbReference type="NCBI Taxonomy" id="571177"/>
    <lineage>
        <taxon>Bacteria</taxon>
        <taxon>Pseudomonadati</taxon>
        <taxon>Thermodesulfobacteriota</taxon>
        <taxon>Desulfobacteria</taxon>
        <taxon>Desulfobacterales</taxon>
        <taxon>Desulfosarcinaceae</taxon>
        <taxon>Desulfosarcina</taxon>
    </lineage>
</organism>
<keyword evidence="8" id="KW-0482">Metalloprotease</keyword>
<dbReference type="EMBL" id="AP021874">
    <property type="protein sequence ID" value="BBO69570.1"/>
    <property type="molecule type" value="Genomic_DNA"/>
</dbReference>
<comment type="cofactor">
    <cofactor evidence="1">
        <name>Zn(2+)</name>
        <dbReference type="ChEBI" id="CHEBI:29105"/>
    </cofactor>
</comment>
<evidence type="ECO:0000256" key="6">
    <source>
        <dbReference type="ARBA" id="ARBA00022801"/>
    </source>
</evidence>
<accession>A0A5K7YMT4</accession>
<evidence type="ECO:0000256" key="5">
    <source>
        <dbReference type="ARBA" id="ARBA00022729"/>
    </source>
</evidence>
<keyword evidence="4" id="KW-0479">Metal-binding</keyword>
<dbReference type="KEGG" id="dalk:DSCA_35000"/>
<dbReference type="GO" id="GO:0006508">
    <property type="term" value="P:proteolysis"/>
    <property type="evidence" value="ECO:0007669"/>
    <property type="project" value="UniProtKB-KW"/>
</dbReference>
<dbReference type="AlphaFoldDB" id="A0A5K7YMT4"/>
<evidence type="ECO:0000256" key="2">
    <source>
        <dbReference type="ARBA" id="ARBA00004776"/>
    </source>
</evidence>
<reference evidence="12 13" key="1">
    <citation type="submission" date="2019-11" db="EMBL/GenBank/DDBJ databases">
        <title>Comparative genomics of hydrocarbon-degrading Desulfosarcina strains.</title>
        <authorList>
            <person name="Watanabe M."/>
            <person name="Kojima H."/>
            <person name="Fukui M."/>
        </authorList>
    </citation>
    <scope>NUCLEOTIDE SEQUENCE [LARGE SCALE GENOMIC DNA]</scope>
    <source>
        <strain evidence="12 13">PL12</strain>
    </source>
</reference>
<keyword evidence="13" id="KW-1185">Reference proteome</keyword>
<gene>
    <name evidence="12" type="ORF">DSCA_35000</name>
</gene>
<dbReference type="CDD" id="cd14844">
    <property type="entry name" value="Zn-DD-carboxypeptidase_like"/>
    <property type="match status" value="1"/>
</dbReference>
<keyword evidence="3" id="KW-0645">Protease</keyword>
<keyword evidence="7" id="KW-0862">Zinc</keyword>
<dbReference type="InterPro" id="IPR009045">
    <property type="entry name" value="Zn_M74/Hedgehog-like"/>
</dbReference>
<proteinExistence type="inferred from homology"/>
<evidence type="ECO:0000256" key="8">
    <source>
        <dbReference type="ARBA" id="ARBA00023049"/>
    </source>
</evidence>
<sequence length="183" mass="20568">MNCCSRRDLLKMGSGFLATCLVPAAGWAALLPDGTRRSLSFFNTHTGERLALCYFKDGAYCPDAMRRINHILRDHRTGDVQAMDFRLMDLLYSVHRHVGAGSPFHIISGYRSPKTNARLRKQSSGVAKFSYHMLGRAIDIRLPGHDTRKLRKACMDLKTGGVGYYPRSDFVHVDTGAFRTWNG</sequence>
<evidence type="ECO:0000313" key="13">
    <source>
        <dbReference type="Proteomes" id="UP000427906"/>
    </source>
</evidence>
<evidence type="ECO:0000256" key="11">
    <source>
        <dbReference type="ARBA" id="ARBA00093666"/>
    </source>
</evidence>
<evidence type="ECO:0000256" key="9">
    <source>
        <dbReference type="ARBA" id="ARBA00023316"/>
    </source>
</evidence>
<evidence type="ECO:0000256" key="4">
    <source>
        <dbReference type="ARBA" id="ARBA00022723"/>
    </source>
</evidence>
<dbReference type="GO" id="GO:0046872">
    <property type="term" value="F:metal ion binding"/>
    <property type="evidence" value="ECO:0007669"/>
    <property type="project" value="UniProtKB-KW"/>
</dbReference>
<evidence type="ECO:0000256" key="3">
    <source>
        <dbReference type="ARBA" id="ARBA00022670"/>
    </source>
</evidence>
<dbReference type="GO" id="GO:0071555">
    <property type="term" value="P:cell wall organization"/>
    <property type="evidence" value="ECO:0007669"/>
    <property type="project" value="UniProtKB-KW"/>
</dbReference>
<keyword evidence="5" id="KW-0732">Signal</keyword>
<protein>
    <recommendedName>
        <fullName evidence="11">Murein endopeptidase K</fullName>
    </recommendedName>
</protein>
<dbReference type="Pfam" id="PF05951">
    <property type="entry name" value="Peptidase_M15_2"/>
    <property type="match status" value="1"/>
</dbReference>
<dbReference type="OrthoDB" id="9782994at2"/>
<dbReference type="SUPFAM" id="SSF55166">
    <property type="entry name" value="Hedgehog/DD-peptidase"/>
    <property type="match status" value="1"/>
</dbReference>
<name>A0A5K7YMT4_9BACT</name>
<evidence type="ECO:0000313" key="12">
    <source>
        <dbReference type="EMBL" id="BBO69570.1"/>
    </source>
</evidence>
<evidence type="ECO:0000256" key="7">
    <source>
        <dbReference type="ARBA" id="ARBA00022833"/>
    </source>
</evidence>
<evidence type="ECO:0000256" key="1">
    <source>
        <dbReference type="ARBA" id="ARBA00001947"/>
    </source>
</evidence>
<dbReference type="GO" id="GO:0008237">
    <property type="term" value="F:metallopeptidase activity"/>
    <property type="evidence" value="ECO:0007669"/>
    <property type="project" value="UniProtKB-KW"/>
</dbReference>
<dbReference type="PANTHER" id="PTHR37425:SF1">
    <property type="entry name" value="OUTER MEMBRANE PROTEIN"/>
    <property type="match status" value="1"/>
</dbReference>
<dbReference type="Gene3D" id="3.30.1380.10">
    <property type="match status" value="1"/>
</dbReference>
<evidence type="ECO:0000256" key="10">
    <source>
        <dbReference type="ARBA" id="ARBA00093448"/>
    </source>
</evidence>
<dbReference type="Proteomes" id="UP000427906">
    <property type="component" value="Chromosome"/>
</dbReference>
<comment type="pathway">
    <text evidence="2">Cell wall biogenesis; cell wall polysaccharide biosynthesis.</text>
</comment>
<dbReference type="InterPro" id="IPR010275">
    <property type="entry name" value="MepK"/>
</dbReference>
<comment type="similarity">
    <text evidence="10">Belongs to the peptidase M15 family.</text>
</comment>
<dbReference type="PANTHER" id="PTHR37425">
    <property type="match status" value="1"/>
</dbReference>
<keyword evidence="6" id="KW-0378">Hydrolase</keyword>
<keyword evidence="9" id="KW-0961">Cell wall biogenesis/degradation</keyword>